<dbReference type="InterPro" id="IPR012677">
    <property type="entry name" value="Nucleotide-bd_a/b_plait_sf"/>
</dbReference>
<dbReference type="PROSITE" id="PS50102">
    <property type="entry name" value="RRM"/>
    <property type="match status" value="2"/>
</dbReference>
<dbReference type="Pfam" id="PF00076">
    <property type="entry name" value="RRM_1"/>
    <property type="match status" value="2"/>
</dbReference>
<accession>A0AAJ7WJ86</accession>
<dbReference type="InterPro" id="IPR035979">
    <property type="entry name" value="RBD_domain_sf"/>
</dbReference>
<dbReference type="AlphaFoldDB" id="A0AAJ7WJ86"/>
<evidence type="ECO:0000313" key="6">
    <source>
        <dbReference type="Proteomes" id="UP000694867"/>
    </source>
</evidence>
<dbReference type="PANTHER" id="PTHR48032:SF6">
    <property type="entry name" value="RNA-BINDING (RRM_RBD_RNP MOTIFS) FAMILY PROTEIN"/>
    <property type="match status" value="1"/>
</dbReference>
<evidence type="ECO:0000256" key="4">
    <source>
        <dbReference type="SAM" id="MobiDB-lite"/>
    </source>
</evidence>
<proteinExistence type="predicted"/>
<dbReference type="Proteomes" id="UP000694867">
    <property type="component" value="Unplaced"/>
</dbReference>
<evidence type="ECO:0000256" key="1">
    <source>
        <dbReference type="ARBA" id="ARBA00022737"/>
    </source>
</evidence>
<feature type="domain" description="RRM" evidence="5">
    <location>
        <begin position="36"/>
        <end position="119"/>
    </location>
</feature>
<dbReference type="Gene3D" id="3.30.70.330">
    <property type="match status" value="2"/>
</dbReference>
<keyword evidence="2 3" id="KW-0694">RNA-binding</keyword>
<dbReference type="GeneID" id="100906580"/>
<organism evidence="6 7">
    <name type="scientific">Galendromus occidentalis</name>
    <name type="common">western predatory mite</name>
    <dbReference type="NCBI Taxonomy" id="34638"/>
    <lineage>
        <taxon>Eukaryota</taxon>
        <taxon>Metazoa</taxon>
        <taxon>Ecdysozoa</taxon>
        <taxon>Arthropoda</taxon>
        <taxon>Chelicerata</taxon>
        <taxon>Arachnida</taxon>
        <taxon>Acari</taxon>
        <taxon>Parasitiformes</taxon>
        <taxon>Mesostigmata</taxon>
        <taxon>Gamasina</taxon>
        <taxon>Phytoseioidea</taxon>
        <taxon>Phytoseiidae</taxon>
        <taxon>Typhlodrominae</taxon>
        <taxon>Galendromus</taxon>
    </lineage>
</organism>
<feature type="region of interest" description="Disordered" evidence="4">
    <location>
        <begin position="270"/>
        <end position="312"/>
    </location>
</feature>
<feature type="compositionally biased region" description="Low complexity" evidence="4">
    <location>
        <begin position="285"/>
        <end position="296"/>
    </location>
</feature>
<evidence type="ECO:0000313" key="7">
    <source>
        <dbReference type="RefSeq" id="XP_028969158.1"/>
    </source>
</evidence>
<reference evidence="7" key="1">
    <citation type="submission" date="2025-08" db="UniProtKB">
        <authorList>
            <consortium name="RefSeq"/>
        </authorList>
    </citation>
    <scope>IDENTIFICATION</scope>
</reference>
<feature type="domain" description="RRM" evidence="5">
    <location>
        <begin position="128"/>
        <end position="206"/>
    </location>
</feature>
<dbReference type="GO" id="GO:0003729">
    <property type="term" value="F:mRNA binding"/>
    <property type="evidence" value="ECO:0007669"/>
    <property type="project" value="TreeGrafter"/>
</dbReference>
<evidence type="ECO:0000259" key="5">
    <source>
        <dbReference type="PROSITE" id="PS50102"/>
    </source>
</evidence>
<dbReference type="GO" id="GO:0006417">
    <property type="term" value="P:regulation of translation"/>
    <property type="evidence" value="ECO:0007669"/>
    <property type="project" value="TreeGrafter"/>
</dbReference>
<sequence length="312" mass="34717">MNTPPGAGPSTPASCLVNPRSEECLASLTFSRSSGSKMFVGGLSWCTTKESLKAYFGVFGDIEDCTVVTNEQGRSRGFGFVTYRDPCVAFIVCQRGPHSVDNRVVDPKPCGPNGNHIKVPGRVMRPFPKIFTGGLPAFLTEDELSTFFKEKYGNVLEVVIMFDQESRRSRGFGFVTFQDEQVVEKICKEHFINIKGKKVECNRAQPRFLPSCSPQTLRLPFESRSSERPPLVDAQTSKEFPGTYTSPENARKPLFKGNWLSIQSQEKFAALPQVPSTTRADFESQESNLSSSARSSNELKRDTRLEDDPTTQ</sequence>
<feature type="compositionally biased region" description="Basic and acidic residues" evidence="4">
    <location>
        <begin position="297"/>
        <end position="312"/>
    </location>
</feature>
<feature type="compositionally biased region" description="Polar residues" evidence="4">
    <location>
        <begin position="234"/>
        <end position="248"/>
    </location>
</feature>
<evidence type="ECO:0000256" key="2">
    <source>
        <dbReference type="ARBA" id="ARBA00022884"/>
    </source>
</evidence>
<dbReference type="RefSeq" id="XP_028969158.1">
    <property type="nucleotide sequence ID" value="XM_029113325.1"/>
</dbReference>
<dbReference type="PANTHER" id="PTHR48032">
    <property type="entry name" value="RNA-BINDING PROTEIN MUSASHI HOMOLOG RBP6"/>
    <property type="match status" value="1"/>
</dbReference>
<feature type="region of interest" description="Disordered" evidence="4">
    <location>
        <begin position="220"/>
        <end position="251"/>
    </location>
</feature>
<keyword evidence="1" id="KW-0677">Repeat</keyword>
<dbReference type="SUPFAM" id="SSF54928">
    <property type="entry name" value="RNA-binding domain, RBD"/>
    <property type="match status" value="2"/>
</dbReference>
<name>A0AAJ7WJ86_9ACAR</name>
<dbReference type="InterPro" id="IPR000504">
    <property type="entry name" value="RRM_dom"/>
</dbReference>
<dbReference type="KEGG" id="goe:100906580"/>
<gene>
    <name evidence="7" type="primary">LOC100906580</name>
</gene>
<dbReference type="SMART" id="SM00360">
    <property type="entry name" value="RRM"/>
    <property type="match status" value="2"/>
</dbReference>
<keyword evidence="6" id="KW-1185">Reference proteome</keyword>
<protein>
    <submittedName>
        <fullName evidence="7">Heterogeneous nuclear ribonucleoprotein 27C-like</fullName>
    </submittedName>
</protein>
<evidence type="ECO:0000256" key="3">
    <source>
        <dbReference type="PROSITE-ProRule" id="PRU00176"/>
    </source>
</evidence>